<dbReference type="InterPro" id="IPR003761">
    <property type="entry name" value="Exonuc_VII_S"/>
</dbReference>
<keyword evidence="5 6" id="KW-0269">Exonuclease</keyword>
<comment type="subunit">
    <text evidence="6">Heterooligomer composed of large and small subunits.</text>
</comment>
<reference evidence="7 8" key="1">
    <citation type="submission" date="2017-09" db="EMBL/GenBank/DDBJ databases">
        <title>Bacterial strain isolated from the female urinary microbiota.</title>
        <authorList>
            <person name="Thomas-White K."/>
            <person name="Kumar N."/>
            <person name="Forster S."/>
            <person name="Putonti C."/>
            <person name="Lawley T."/>
            <person name="Wolfe A.J."/>
        </authorList>
    </citation>
    <scope>NUCLEOTIDE SEQUENCE [LARGE SCALE GENOMIC DNA]</scope>
    <source>
        <strain evidence="7 8">UMB0680</strain>
    </source>
</reference>
<evidence type="ECO:0000256" key="6">
    <source>
        <dbReference type="HAMAP-Rule" id="MF_00337"/>
    </source>
</evidence>
<evidence type="ECO:0000256" key="1">
    <source>
        <dbReference type="ARBA" id="ARBA00009998"/>
    </source>
</evidence>
<dbReference type="OrthoDB" id="5244334at2"/>
<sequence length="85" mass="9423">MAEKKTTTAEATAEHLDVSGLSYEQAREELVSTVRSLEAGNLPLEESLRLWERGEALADHCQAWLDGARKKLEQAQAAREEKAEA</sequence>
<organism evidence="7 8">
    <name type="scientific">Brevibacterium luteolum</name>
    <dbReference type="NCBI Taxonomy" id="199591"/>
    <lineage>
        <taxon>Bacteria</taxon>
        <taxon>Bacillati</taxon>
        <taxon>Actinomycetota</taxon>
        <taxon>Actinomycetes</taxon>
        <taxon>Micrococcales</taxon>
        <taxon>Brevibacteriaceae</taxon>
        <taxon>Brevibacterium</taxon>
    </lineage>
</organism>
<dbReference type="EMBL" id="PNFZ01000008">
    <property type="protein sequence ID" value="PMB97316.1"/>
    <property type="molecule type" value="Genomic_DNA"/>
</dbReference>
<dbReference type="RefSeq" id="WP_102162901.1">
    <property type="nucleotide sequence ID" value="NZ_JAHHXW010000001.1"/>
</dbReference>
<comment type="similarity">
    <text evidence="1 6">Belongs to the XseB family.</text>
</comment>
<proteinExistence type="inferred from homology"/>
<evidence type="ECO:0000256" key="3">
    <source>
        <dbReference type="ARBA" id="ARBA00022722"/>
    </source>
</evidence>
<evidence type="ECO:0000256" key="2">
    <source>
        <dbReference type="ARBA" id="ARBA00022490"/>
    </source>
</evidence>
<accession>A0A2N6PF51</accession>
<keyword evidence="4 6" id="KW-0378">Hydrolase</keyword>
<comment type="function">
    <text evidence="6">Bidirectionally degrades single-stranded DNA into large acid-insoluble oligonucleotides, which are then degraded further into small acid-soluble oligonucleotides.</text>
</comment>
<dbReference type="NCBIfam" id="NF002139">
    <property type="entry name" value="PRK00977.1-3"/>
    <property type="match status" value="1"/>
</dbReference>
<comment type="catalytic activity">
    <reaction evidence="6">
        <text>Exonucleolytic cleavage in either 5'- to 3'- or 3'- to 5'-direction to yield nucleoside 5'-phosphates.</text>
        <dbReference type="EC" id="3.1.11.6"/>
    </reaction>
</comment>
<dbReference type="EC" id="3.1.11.6" evidence="6"/>
<evidence type="ECO:0000313" key="8">
    <source>
        <dbReference type="Proteomes" id="UP000235703"/>
    </source>
</evidence>
<evidence type="ECO:0000256" key="5">
    <source>
        <dbReference type="ARBA" id="ARBA00022839"/>
    </source>
</evidence>
<comment type="caution">
    <text evidence="7">The sequence shown here is derived from an EMBL/GenBank/DDBJ whole genome shotgun (WGS) entry which is preliminary data.</text>
</comment>
<dbReference type="GO" id="GO:0009318">
    <property type="term" value="C:exodeoxyribonuclease VII complex"/>
    <property type="evidence" value="ECO:0007669"/>
    <property type="project" value="UniProtKB-UniRule"/>
</dbReference>
<dbReference type="PANTHER" id="PTHR34137:SF1">
    <property type="entry name" value="EXODEOXYRIBONUCLEASE 7 SMALL SUBUNIT"/>
    <property type="match status" value="1"/>
</dbReference>
<dbReference type="AlphaFoldDB" id="A0A2N6PF51"/>
<dbReference type="PANTHER" id="PTHR34137">
    <property type="entry name" value="EXODEOXYRIBONUCLEASE 7 SMALL SUBUNIT"/>
    <property type="match status" value="1"/>
</dbReference>
<dbReference type="SUPFAM" id="SSF116842">
    <property type="entry name" value="XseB-like"/>
    <property type="match status" value="1"/>
</dbReference>
<dbReference type="Pfam" id="PF02609">
    <property type="entry name" value="Exonuc_VII_S"/>
    <property type="match status" value="1"/>
</dbReference>
<dbReference type="NCBIfam" id="TIGR01280">
    <property type="entry name" value="xseB"/>
    <property type="match status" value="1"/>
</dbReference>
<gene>
    <name evidence="6" type="primary">xseB</name>
    <name evidence="7" type="ORF">CJ198_12300</name>
</gene>
<name>A0A2N6PF51_9MICO</name>
<dbReference type="GO" id="GO:0006308">
    <property type="term" value="P:DNA catabolic process"/>
    <property type="evidence" value="ECO:0007669"/>
    <property type="project" value="UniProtKB-UniRule"/>
</dbReference>
<keyword evidence="2 6" id="KW-0963">Cytoplasm</keyword>
<dbReference type="InterPro" id="IPR037004">
    <property type="entry name" value="Exonuc_VII_ssu_sf"/>
</dbReference>
<evidence type="ECO:0000256" key="4">
    <source>
        <dbReference type="ARBA" id="ARBA00022801"/>
    </source>
</evidence>
<dbReference type="GO" id="GO:0005829">
    <property type="term" value="C:cytosol"/>
    <property type="evidence" value="ECO:0007669"/>
    <property type="project" value="TreeGrafter"/>
</dbReference>
<dbReference type="HAMAP" id="MF_00337">
    <property type="entry name" value="Exonuc_7_S"/>
    <property type="match status" value="1"/>
</dbReference>
<evidence type="ECO:0000313" key="7">
    <source>
        <dbReference type="EMBL" id="PMB97316.1"/>
    </source>
</evidence>
<protein>
    <recommendedName>
        <fullName evidence="6">Exodeoxyribonuclease 7 small subunit</fullName>
        <ecNumber evidence="6">3.1.11.6</ecNumber>
    </recommendedName>
    <alternativeName>
        <fullName evidence="6">Exodeoxyribonuclease VII small subunit</fullName>
        <shortName evidence="6">Exonuclease VII small subunit</shortName>
    </alternativeName>
</protein>
<keyword evidence="3 6" id="KW-0540">Nuclease</keyword>
<dbReference type="Proteomes" id="UP000235703">
    <property type="component" value="Unassembled WGS sequence"/>
</dbReference>
<comment type="subcellular location">
    <subcellularLocation>
        <location evidence="6">Cytoplasm</location>
    </subcellularLocation>
</comment>
<dbReference type="GO" id="GO:0008855">
    <property type="term" value="F:exodeoxyribonuclease VII activity"/>
    <property type="evidence" value="ECO:0007669"/>
    <property type="project" value="UniProtKB-UniRule"/>
</dbReference>
<dbReference type="Gene3D" id="1.10.287.1040">
    <property type="entry name" value="Exonuclease VII, small subunit"/>
    <property type="match status" value="1"/>
</dbReference>
<keyword evidence="8" id="KW-1185">Reference proteome</keyword>